<feature type="compositionally biased region" description="Polar residues" evidence="1">
    <location>
        <begin position="232"/>
        <end position="243"/>
    </location>
</feature>
<accession>A0A9P6KMM0</accession>
<feature type="compositionally biased region" description="Basic and acidic residues" evidence="1">
    <location>
        <begin position="134"/>
        <end position="151"/>
    </location>
</feature>
<keyword evidence="3" id="KW-1185">Reference proteome</keyword>
<dbReference type="AlphaFoldDB" id="A0A9P6KMM0"/>
<feature type="region of interest" description="Disordered" evidence="1">
    <location>
        <begin position="1"/>
        <end position="33"/>
    </location>
</feature>
<feature type="region of interest" description="Disordered" evidence="1">
    <location>
        <begin position="332"/>
        <end position="376"/>
    </location>
</feature>
<feature type="compositionally biased region" description="Low complexity" evidence="1">
    <location>
        <begin position="74"/>
        <end position="95"/>
    </location>
</feature>
<feature type="region of interest" description="Disordered" evidence="1">
    <location>
        <begin position="128"/>
        <end position="151"/>
    </location>
</feature>
<feature type="compositionally biased region" description="Basic and acidic residues" evidence="1">
    <location>
        <begin position="1"/>
        <end position="20"/>
    </location>
</feature>
<evidence type="ECO:0000313" key="3">
    <source>
        <dbReference type="Proteomes" id="UP000756921"/>
    </source>
</evidence>
<feature type="region of interest" description="Disordered" evidence="1">
    <location>
        <begin position="228"/>
        <end position="266"/>
    </location>
</feature>
<feature type="region of interest" description="Disordered" evidence="1">
    <location>
        <begin position="74"/>
        <end position="111"/>
    </location>
</feature>
<feature type="region of interest" description="Disordered" evidence="1">
    <location>
        <begin position="410"/>
        <end position="439"/>
    </location>
</feature>
<evidence type="ECO:0000313" key="2">
    <source>
        <dbReference type="EMBL" id="KAF9732085.1"/>
    </source>
</evidence>
<gene>
    <name evidence="2" type="ORF">PMIN01_10014</name>
</gene>
<dbReference type="OrthoDB" id="5226996at2759"/>
<dbReference type="EMBL" id="WJXW01000011">
    <property type="protein sequence ID" value="KAF9732085.1"/>
    <property type="molecule type" value="Genomic_DNA"/>
</dbReference>
<comment type="caution">
    <text evidence="2">The sequence shown here is derived from an EMBL/GenBank/DDBJ whole genome shotgun (WGS) entry which is preliminary data.</text>
</comment>
<organism evidence="2 3">
    <name type="scientific">Paraphaeosphaeria minitans</name>
    <dbReference type="NCBI Taxonomy" id="565426"/>
    <lineage>
        <taxon>Eukaryota</taxon>
        <taxon>Fungi</taxon>
        <taxon>Dikarya</taxon>
        <taxon>Ascomycota</taxon>
        <taxon>Pezizomycotina</taxon>
        <taxon>Dothideomycetes</taxon>
        <taxon>Pleosporomycetidae</taxon>
        <taxon>Pleosporales</taxon>
        <taxon>Massarineae</taxon>
        <taxon>Didymosphaeriaceae</taxon>
        <taxon>Paraphaeosphaeria</taxon>
    </lineage>
</organism>
<feature type="compositionally biased region" description="Polar residues" evidence="1">
    <location>
        <begin position="351"/>
        <end position="373"/>
    </location>
</feature>
<dbReference type="Proteomes" id="UP000756921">
    <property type="component" value="Unassembled WGS sequence"/>
</dbReference>
<proteinExistence type="predicted"/>
<name>A0A9P6KMM0_9PLEO</name>
<sequence>MPKEAKQPADENLGKSRFYEHMSTSSIRPPPDELWKDLDLGPVIDRFNAECLATIPAPAWSVAHDMAAAAASSTVAPKRPAAASRTPSATTASSHHTTRIALEPTSANEGPFSRLSRALTSWFNGASSLGKRKAGSETAEKATSDTAAVDRRKEVEEAYRVAKEHGLLPTPKVFVRPALAAHRARAMNSASSALYSPTASATTSFVPANSPSVTSIYVTANHASTPVPATPTPNGFTFATTPRTPALYKTPSKRDLNKQRKLSKRVSDLEHKLQEARKELSLALGPHNPNPVPPLPALPTNLPPTPTMSPHEAASATYLDFKIVKKRKTALEGDHDGEYQPIPTETETETDLSVAQTSDSDAQSTKRSRTTPSKKLVKNKYIALRKRSTSGKKAEKDHIVTVAPDGVAVPPVPDIPNGVKGKRAGVSDDGYGGLEHEMF</sequence>
<protein>
    <submittedName>
        <fullName evidence="2">Uncharacterized protein</fullName>
    </submittedName>
</protein>
<reference evidence="2" key="1">
    <citation type="journal article" date="2020" name="Mol. Plant Microbe Interact.">
        <title>Genome Sequence of the Biocontrol Agent Coniothyrium minitans strain Conio (IMI 134523).</title>
        <authorList>
            <person name="Patel D."/>
            <person name="Shittu T.A."/>
            <person name="Baroncelli R."/>
            <person name="Muthumeenakshi S."/>
            <person name="Osborne T.H."/>
            <person name="Janganan T.K."/>
            <person name="Sreenivasaprasad S."/>
        </authorList>
    </citation>
    <scope>NUCLEOTIDE SEQUENCE</scope>
    <source>
        <strain evidence="2">Conio</strain>
    </source>
</reference>
<evidence type="ECO:0000256" key="1">
    <source>
        <dbReference type="SAM" id="MobiDB-lite"/>
    </source>
</evidence>